<feature type="domain" description="HAMP" evidence="6">
    <location>
        <begin position="233"/>
        <end position="285"/>
    </location>
</feature>
<evidence type="ECO:0000256" key="3">
    <source>
        <dbReference type="PROSITE-ProRule" id="PRU00284"/>
    </source>
</evidence>
<evidence type="ECO:0000259" key="5">
    <source>
        <dbReference type="PROSITE" id="PS50111"/>
    </source>
</evidence>
<dbReference type="PRINTS" id="PR00260">
    <property type="entry name" value="CHEMTRNSDUCR"/>
</dbReference>
<dbReference type="Pfam" id="PF00015">
    <property type="entry name" value="MCPsignal"/>
    <property type="match status" value="1"/>
</dbReference>
<evidence type="ECO:0000256" key="1">
    <source>
        <dbReference type="ARBA" id="ARBA00023224"/>
    </source>
</evidence>
<dbReference type="InterPro" id="IPR004089">
    <property type="entry name" value="MCPsignal_dom"/>
</dbReference>
<keyword evidence="8" id="KW-1185">Reference proteome</keyword>
<dbReference type="PANTHER" id="PTHR32089:SF112">
    <property type="entry name" value="LYSOZYME-LIKE PROTEIN-RELATED"/>
    <property type="match status" value="1"/>
</dbReference>
<organism evidence="7 8">
    <name type="scientific">Syntrophomonas wolfei subsp. wolfei (strain DSM 2245B / Goettingen)</name>
    <dbReference type="NCBI Taxonomy" id="335541"/>
    <lineage>
        <taxon>Bacteria</taxon>
        <taxon>Bacillati</taxon>
        <taxon>Bacillota</taxon>
        <taxon>Clostridia</taxon>
        <taxon>Eubacteriales</taxon>
        <taxon>Syntrophomonadaceae</taxon>
        <taxon>Syntrophomonas</taxon>
    </lineage>
</organism>
<dbReference type="eggNOG" id="COG0840">
    <property type="taxonomic scope" value="Bacteria"/>
</dbReference>
<keyword evidence="1 3" id="KW-0807">Transducer</keyword>
<dbReference type="Pfam" id="PF12729">
    <property type="entry name" value="4HB_MCP_1"/>
    <property type="match status" value="1"/>
</dbReference>
<dbReference type="PROSITE" id="PS50111">
    <property type="entry name" value="CHEMOTAXIS_TRANSDUC_2"/>
    <property type="match status" value="1"/>
</dbReference>
<dbReference type="InterPro" id="IPR024478">
    <property type="entry name" value="HlyB_4HB_MCP"/>
</dbReference>
<evidence type="ECO:0000256" key="4">
    <source>
        <dbReference type="SAM" id="Phobius"/>
    </source>
</evidence>
<evidence type="ECO:0000313" key="8">
    <source>
        <dbReference type="Proteomes" id="UP000001968"/>
    </source>
</evidence>
<dbReference type="CDD" id="cd06225">
    <property type="entry name" value="HAMP"/>
    <property type="match status" value="1"/>
</dbReference>
<evidence type="ECO:0000256" key="2">
    <source>
        <dbReference type="ARBA" id="ARBA00029447"/>
    </source>
</evidence>
<dbReference type="PANTHER" id="PTHR32089">
    <property type="entry name" value="METHYL-ACCEPTING CHEMOTAXIS PROTEIN MCPB"/>
    <property type="match status" value="1"/>
</dbReference>
<dbReference type="GO" id="GO:0016020">
    <property type="term" value="C:membrane"/>
    <property type="evidence" value="ECO:0007669"/>
    <property type="project" value="InterPro"/>
</dbReference>
<dbReference type="STRING" id="335541.Swol_0365"/>
<gene>
    <name evidence="7" type="ordered locus">Swol_0365</name>
</gene>
<comment type="similarity">
    <text evidence="2">Belongs to the methyl-accepting chemotaxis (MCP) protein family.</text>
</comment>
<dbReference type="SMART" id="SM00283">
    <property type="entry name" value="MA"/>
    <property type="match status" value="1"/>
</dbReference>
<proteinExistence type="inferred from homology"/>
<reference evidence="8" key="1">
    <citation type="journal article" date="2010" name="Environ. Microbiol.">
        <title>The genome of Syntrophomonas wolfei: new insights into syntrophic metabolism and biohydrogen production.</title>
        <authorList>
            <person name="Sieber J.R."/>
            <person name="Sims D.R."/>
            <person name="Han C."/>
            <person name="Kim E."/>
            <person name="Lykidis A."/>
            <person name="Lapidus A.L."/>
            <person name="McDonnald E."/>
            <person name="Rohlin L."/>
            <person name="Culley D.E."/>
            <person name="Gunsalus R."/>
            <person name="McInerney M.J."/>
        </authorList>
    </citation>
    <scope>NUCLEOTIDE SEQUENCE [LARGE SCALE GENOMIC DNA]</scope>
    <source>
        <strain evidence="8">DSM 2245B / Goettingen</strain>
    </source>
</reference>
<dbReference type="PROSITE" id="PS50885">
    <property type="entry name" value="HAMP"/>
    <property type="match status" value="1"/>
</dbReference>
<dbReference type="HOGENOM" id="CLU_000445_107_27_9"/>
<sequence length="548" mass="59461">MLNRLNIAVQVIAVFIIISIFSIVVGIVGVKANDKALKHLIKIEDVNFPSAEELAKIALSQSMVLTAERGLINNDMLESKLHQSQYDRIELEKQIAQEAIKNYLTLPQASEEKQMWEQFLPLWETWLSHSQQVVQIAREKDALLSELGNLDAPQIKEINTTLLNASLQSRESFLKAQDSLNTLIDINTQAAHNEGVIAKQEVTLSFRLMLGGMFLSILLALILGYYLLRTLRQRLVNPVKDMGEIAHQAASGDLSVDIAIGSNDEIGQLAKALKNMILQIRGIISEVSEKSNYLSSSAGQLNANYQQSTVQANQTATTMGEIASAVSQVATSVQEISQVSVKTSDFANNGKEGVAIIGSQMQAITDSTTHASDVIHSLSQKAKEITQIVELISSISDQTNLLALNAAIEAARAGEQGRGFAVVAEEVRKLAEQSAQAAKRIKDLIISIQLESQKAEEAMAFGSQEVEAGNRVVNELKESFNAIIEAVHILSDQIQEAASATEETSAGVQEVAATVEEQTASMGDVASAAESLAMLAKELSELVKRFKL</sequence>
<dbReference type="KEGG" id="swo:Swol_0365"/>
<name>Q0AZZ9_SYNWW</name>
<dbReference type="InterPro" id="IPR004090">
    <property type="entry name" value="Chemotax_Me-accpt_rcpt"/>
</dbReference>
<evidence type="ECO:0000259" key="6">
    <source>
        <dbReference type="PROSITE" id="PS50885"/>
    </source>
</evidence>
<keyword evidence="4" id="KW-1133">Transmembrane helix</keyword>
<dbReference type="CDD" id="cd11386">
    <property type="entry name" value="MCP_signal"/>
    <property type="match status" value="1"/>
</dbReference>
<evidence type="ECO:0000313" key="7">
    <source>
        <dbReference type="EMBL" id="ABI67705.1"/>
    </source>
</evidence>
<feature type="domain" description="Methyl-accepting transducer" evidence="5">
    <location>
        <begin position="283"/>
        <end position="519"/>
    </location>
</feature>
<dbReference type="GO" id="GO:0004888">
    <property type="term" value="F:transmembrane signaling receptor activity"/>
    <property type="evidence" value="ECO:0007669"/>
    <property type="project" value="InterPro"/>
</dbReference>
<dbReference type="SMART" id="SM00304">
    <property type="entry name" value="HAMP"/>
    <property type="match status" value="1"/>
</dbReference>
<dbReference type="GO" id="GO:0006935">
    <property type="term" value="P:chemotaxis"/>
    <property type="evidence" value="ECO:0007669"/>
    <property type="project" value="InterPro"/>
</dbReference>
<dbReference type="InterPro" id="IPR003660">
    <property type="entry name" value="HAMP_dom"/>
</dbReference>
<feature type="transmembrane region" description="Helical" evidence="4">
    <location>
        <begin position="6"/>
        <end position="30"/>
    </location>
</feature>
<keyword evidence="4" id="KW-0812">Transmembrane</keyword>
<feature type="transmembrane region" description="Helical" evidence="4">
    <location>
        <begin position="208"/>
        <end position="228"/>
    </location>
</feature>
<dbReference type="Proteomes" id="UP000001968">
    <property type="component" value="Chromosome"/>
</dbReference>
<dbReference type="SUPFAM" id="SSF58104">
    <property type="entry name" value="Methyl-accepting chemotaxis protein (MCP) signaling domain"/>
    <property type="match status" value="1"/>
</dbReference>
<dbReference type="GO" id="GO:0007165">
    <property type="term" value="P:signal transduction"/>
    <property type="evidence" value="ECO:0007669"/>
    <property type="project" value="UniProtKB-KW"/>
</dbReference>
<accession>Q0AZZ9</accession>
<dbReference type="Pfam" id="PF00672">
    <property type="entry name" value="HAMP"/>
    <property type="match status" value="1"/>
</dbReference>
<protein>
    <submittedName>
        <fullName evidence="7">Putative methyl-accepting chemotaxis sensory transducer</fullName>
    </submittedName>
</protein>
<dbReference type="EMBL" id="CP000448">
    <property type="protein sequence ID" value="ABI67705.1"/>
    <property type="molecule type" value="Genomic_DNA"/>
</dbReference>
<dbReference type="FunFam" id="1.10.287.950:FF:000001">
    <property type="entry name" value="Methyl-accepting chemotaxis sensory transducer"/>
    <property type="match status" value="1"/>
</dbReference>
<dbReference type="RefSeq" id="WP_011639813.1">
    <property type="nucleotide sequence ID" value="NC_008346.1"/>
</dbReference>
<dbReference type="Gene3D" id="1.10.287.950">
    <property type="entry name" value="Methyl-accepting chemotaxis protein"/>
    <property type="match status" value="1"/>
</dbReference>
<dbReference type="AlphaFoldDB" id="Q0AZZ9"/>
<keyword evidence="4" id="KW-0472">Membrane</keyword>